<name>A0A2T9WQE3_NANST</name>
<dbReference type="AlphaFoldDB" id="A0A2T9WQE3"/>
<evidence type="ECO:0000313" key="3">
    <source>
        <dbReference type="Proteomes" id="UP000245908"/>
    </source>
</evidence>
<comment type="caution">
    <text evidence="2">The sequence shown here is derived from an EMBL/GenBank/DDBJ whole genome shotgun (WGS) entry which is preliminary data.</text>
</comment>
<accession>A0A2T9WQE3</accession>
<evidence type="ECO:0000313" key="2">
    <source>
        <dbReference type="EMBL" id="PVU70042.1"/>
    </source>
</evidence>
<gene>
    <name evidence="2" type="ORF">DDW05_03100</name>
</gene>
<organism evidence="2 3">
    <name type="scientific">Nanobsidianus stetteri</name>
    <dbReference type="NCBI Taxonomy" id="1294122"/>
    <lineage>
        <taxon>Archaea</taxon>
        <taxon>Nanobdellota</taxon>
        <taxon>Candidatus Nanoarchaeia</taxon>
        <taxon>Nanoarchaeales</taxon>
        <taxon>Nanopusillaceae</taxon>
        <taxon>Candidatus Nanobsidianus</taxon>
    </lineage>
</organism>
<dbReference type="Proteomes" id="UP000245908">
    <property type="component" value="Unassembled WGS sequence"/>
</dbReference>
<feature type="coiled-coil region" evidence="1">
    <location>
        <begin position="2"/>
        <end position="29"/>
    </location>
</feature>
<proteinExistence type="predicted"/>
<protein>
    <submittedName>
        <fullName evidence="2">Uncharacterized protein</fullName>
    </submittedName>
</protein>
<evidence type="ECO:0000256" key="1">
    <source>
        <dbReference type="SAM" id="Coils"/>
    </source>
</evidence>
<dbReference type="EMBL" id="QEFH01000033">
    <property type="protein sequence ID" value="PVU70042.1"/>
    <property type="molecule type" value="Genomic_DNA"/>
</dbReference>
<keyword evidence="1" id="KW-0175">Coiled coil</keyword>
<sequence>MVETLDEKIKEAEQKIIATKSKYERLAMMLKDYAIMLSTYVEIEKIDKGSIPLLWDLIETMESIPYLNINVKTTILYYILHVAIYAESHPDHREEIIKNLREGIKILTNKEGLLKMNELYYFISERLRKIEESYRLLIEETPLQRNQKAKIINLWPKIVYDYYYEHFDIIIEGLLREPTKYEPLYKQLIETNDLREFFEYLQKEYENLRLKKT</sequence>
<reference evidence="2 3" key="1">
    <citation type="journal article" date="2015" name="Appl. Environ. Microbiol.">
        <title>Nanoarchaeota, Their Sulfolobales Host, and Nanoarchaeota Virus Distribution across Yellowstone National Park Hot Springs.</title>
        <authorList>
            <person name="Munson-McGee J.H."/>
            <person name="Field E.K."/>
            <person name="Bateson M."/>
            <person name="Rooney C."/>
            <person name="Stepanauskas R."/>
            <person name="Young M.J."/>
        </authorList>
    </citation>
    <scope>NUCLEOTIDE SEQUENCE [LARGE SCALE GENOMIC DNA]</scope>
    <source>
        <strain evidence="2">SCGC AB-777_O03</strain>
    </source>
</reference>